<proteinExistence type="predicted"/>
<evidence type="ECO:0000259" key="1">
    <source>
        <dbReference type="Pfam" id="PF05430"/>
    </source>
</evidence>
<dbReference type="SUPFAM" id="SSF53335">
    <property type="entry name" value="S-adenosyl-L-methionine-dependent methyltransferases"/>
    <property type="match status" value="1"/>
</dbReference>
<gene>
    <name evidence="2" type="primary">mnmD</name>
    <name evidence="2" type="ORF">QTN47_26710</name>
</gene>
<name>A0ABV3ZQF7_9BACT</name>
<dbReference type="PANTHER" id="PTHR39963">
    <property type="entry name" value="SLL0983 PROTEIN"/>
    <property type="match status" value="1"/>
</dbReference>
<sequence>MDRLVQITKDGSSTICIPNLDVTYHSRYGAMQESIHVFIQAGLDYFVEKNGKQSIIIFEMGFGTGLNALLTLDYATRSNLPVIYEAVELYPLTMEEAATLNYTEQPSLLLYKDEFKKMHACNWDEQVEINPFFRLRKTRQDLLNYLPLHSFDLIYYDAFAPSAQPHLWEKTVFDKLYNMLSPPGVLTTYCSKGDVRRAMIASGFAIEKLQGPPGKREMLRGTKQTQN</sequence>
<dbReference type="PANTHER" id="PTHR39963:SF1">
    <property type="entry name" value="MNMC-LIKE METHYLTRANSFERASE DOMAIN-CONTAINING PROTEIN"/>
    <property type="match status" value="1"/>
</dbReference>
<feature type="domain" description="MnmC-like methyltransferase" evidence="1">
    <location>
        <begin position="146"/>
        <end position="224"/>
    </location>
</feature>
<reference evidence="2 3" key="1">
    <citation type="submission" date="2023-07" db="EMBL/GenBank/DDBJ databases">
        <authorList>
            <person name="Lian W.-H."/>
        </authorList>
    </citation>
    <scope>NUCLEOTIDE SEQUENCE [LARGE SCALE GENOMIC DNA]</scope>
    <source>
        <strain evidence="2 3">SYSU DXS3180</strain>
    </source>
</reference>
<dbReference type="InterPro" id="IPR008471">
    <property type="entry name" value="MnmC-like_methylTransf"/>
</dbReference>
<dbReference type="InterPro" id="IPR029063">
    <property type="entry name" value="SAM-dependent_MTases_sf"/>
</dbReference>
<dbReference type="Proteomes" id="UP001560573">
    <property type="component" value="Unassembled WGS sequence"/>
</dbReference>
<dbReference type="Pfam" id="PF05430">
    <property type="entry name" value="Methyltransf_30"/>
    <property type="match status" value="1"/>
</dbReference>
<evidence type="ECO:0000313" key="2">
    <source>
        <dbReference type="EMBL" id="MEX6691129.1"/>
    </source>
</evidence>
<accession>A0ABV3ZQF7</accession>
<dbReference type="Gene3D" id="3.40.50.150">
    <property type="entry name" value="Vaccinia Virus protein VP39"/>
    <property type="match status" value="1"/>
</dbReference>
<keyword evidence="3" id="KW-1185">Reference proteome</keyword>
<evidence type="ECO:0000313" key="3">
    <source>
        <dbReference type="Proteomes" id="UP001560573"/>
    </source>
</evidence>
<comment type="caution">
    <text evidence="2">The sequence shown here is derived from an EMBL/GenBank/DDBJ whole genome shotgun (WGS) entry which is preliminary data.</text>
</comment>
<protein>
    <submittedName>
        <fullName evidence="2">tRNA (5-methylaminomethyl-2-thiouridine)(34)-methyltransferase MnmD</fullName>
    </submittedName>
</protein>
<dbReference type="InterPro" id="IPR047785">
    <property type="entry name" value="tRNA_MNMC2"/>
</dbReference>
<dbReference type="NCBIfam" id="NF033855">
    <property type="entry name" value="tRNA_MNMC2"/>
    <property type="match status" value="1"/>
</dbReference>
<dbReference type="EMBL" id="JAULBC010000013">
    <property type="protein sequence ID" value="MEX6691129.1"/>
    <property type="molecule type" value="Genomic_DNA"/>
</dbReference>
<dbReference type="RefSeq" id="WP_369332545.1">
    <property type="nucleotide sequence ID" value="NZ_JAULBC010000013.1"/>
</dbReference>
<organism evidence="2 3">
    <name type="scientific">Danxiaibacter flavus</name>
    <dbReference type="NCBI Taxonomy" id="3049108"/>
    <lineage>
        <taxon>Bacteria</taxon>
        <taxon>Pseudomonadati</taxon>
        <taxon>Bacteroidota</taxon>
        <taxon>Chitinophagia</taxon>
        <taxon>Chitinophagales</taxon>
        <taxon>Chitinophagaceae</taxon>
        <taxon>Danxiaibacter</taxon>
    </lineage>
</organism>